<dbReference type="AlphaFoldDB" id="A0AAV2EUF3"/>
<evidence type="ECO:0000256" key="1">
    <source>
        <dbReference type="SAM" id="MobiDB-lite"/>
    </source>
</evidence>
<keyword evidence="3" id="KW-1185">Reference proteome</keyword>
<proteinExistence type="predicted"/>
<gene>
    <name evidence="2" type="ORF">LTRI10_LOCUS30473</name>
</gene>
<evidence type="ECO:0008006" key="4">
    <source>
        <dbReference type="Google" id="ProtNLM"/>
    </source>
</evidence>
<dbReference type="EMBL" id="OZ034818">
    <property type="protein sequence ID" value="CAL1389628.1"/>
    <property type="molecule type" value="Genomic_DNA"/>
</dbReference>
<feature type="region of interest" description="Disordered" evidence="1">
    <location>
        <begin position="1"/>
        <end position="32"/>
    </location>
</feature>
<protein>
    <recommendedName>
        <fullName evidence="4">Transposase MuDR plant domain-containing protein</fullName>
    </recommendedName>
</protein>
<reference evidence="2 3" key="1">
    <citation type="submission" date="2024-04" db="EMBL/GenBank/DDBJ databases">
        <authorList>
            <person name="Fracassetti M."/>
        </authorList>
    </citation>
    <scope>NUCLEOTIDE SEQUENCE [LARGE SCALE GENOMIC DNA]</scope>
</reference>
<organism evidence="2 3">
    <name type="scientific">Linum trigynum</name>
    <dbReference type="NCBI Taxonomy" id="586398"/>
    <lineage>
        <taxon>Eukaryota</taxon>
        <taxon>Viridiplantae</taxon>
        <taxon>Streptophyta</taxon>
        <taxon>Embryophyta</taxon>
        <taxon>Tracheophyta</taxon>
        <taxon>Spermatophyta</taxon>
        <taxon>Magnoliopsida</taxon>
        <taxon>eudicotyledons</taxon>
        <taxon>Gunneridae</taxon>
        <taxon>Pentapetalae</taxon>
        <taxon>rosids</taxon>
        <taxon>fabids</taxon>
        <taxon>Malpighiales</taxon>
        <taxon>Linaceae</taxon>
        <taxon>Linum</taxon>
    </lineage>
</organism>
<dbReference type="Proteomes" id="UP001497516">
    <property type="component" value="Chromosome 5"/>
</dbReference>
<feature type="compositionally biased region" description="Polar residues" evidence="1">
    <location>
        <begin position="18"/>
        <end position="32"/>
    </location>
</feature>
<evidence type="ECO:0000313" key="2">
    <source>
        <dbReference type="EMBL" id="CAL1389628.1"/>
    </source>
</evidence>
<name>A0AAV2EUF3_9ROSI</name>
<sequence>MEHDARFLSAEEVEAGENSRSVPESQYRHSSSLNYDEDDGVIYDSHGEPSHLNIVAGLKFETGEQFKEAVSDYCISIGADIKWNISTDKKKRAVCRQNCGWYVYGSWHGGRQCFMVKNVGSRHSCPRALRMKGANAVWAAKRYIGRF</sequence>
<accession>A0AAV2EUF3</accession>
<evidence type="ECO:0000313" key="3">
    <source>
        <dbReference type="Proteomes" id="UP001497516"/>
    </source>
</evidence>